<evidence type="ECO:0000313" key="8">
    <source>
        <dbReference type="EMBL" id="KAE8008088.1"/>
    </source>
</evidence>
<dbReference type="GO" id="GO:0000981">
    <property type="term" value="F:DNA-binding transcription factor activity, RNA polymerase II-specific"/>
    <property type="evidence" value="ECO:0007669"/>
    <property type="project" value="TreeGrafter"/>
</dbReference>
<dbReference type="Proteomes" id="UP000327013">
    <property type="component" value="Chromosome 2"/>
</dbReference>
<evidence type="ECO:0000313" key="9">
    <source>
        <dbReference type="Proteomes" id="UP000327013"/>
    </source>
</evidence>
<dbReference type="EMBL" id="CM017322">
    <property type="protein sequence ID" value="KAE8008088.1"/>
    <property type="molecule type" value="Genomic_DNA"/>
</dbReference>
<keyword evidence="3" id="KW-0238">DNA-binding</keyword>
<dbReference type="CDD" id="cd11454">
    <property type="entry name" value="bHLH_AtIND_like"/>
    <property type="match status" value="1"/>
</dbReference>
<evidence type="ECO:0000256" key="5">
    <source>
        <dbReference type="ARBA" id="ARBA00023242"/>
    </source>
</evidence>
<dbReference type="PROSITE" id="PS50888">
    <property type="entry name" value="BHLH"/>
    <property type="match status" value="1"/>
</dbReference>
<evidence type="ECO:0000256" key="6">
    <source>
        <dbReference type="SAM" id="MobiDB-lite"/>
    </source>
</evidence>
<dbReference type="InterPro" id="IPR036638">
    <property type="entry name" value="HLH_DNA-bd_sf"/>
</dbReference>
<proteinExistence type="predicted"/>
<dbReference type="InterPro" id="IPR045843">
    <property type="entry name" value="IND-like"/>
</dbReference>
<evidence type="ECO:0000259" key="7">
    <source>
        <dbReference type="PROSITE" id="PS50888"/>
    </source>
</evidence>
<dbReference type="OrthoDB" id="651283at2759"/>
<keyword evidence="5" id="KW-0539">Nucleus</keyword>
<reference evidence="8 9" key="1">
    <citation type="submission" date="2019-06" db="EMBL/GenBank/DDBJ databases">
        <title>A chromosomal-level reference genome of Carpinus fangiana (Coryloideae, Betulaceae).</title>
        <authorList>
            <person name="Yang X."/>
            <person name="Wang Z."/>
            <person name="Zhang L."/>
            <person name="Hao G."/>
            <person name="Liu J."/>
            <person name="Yang Y."/>
        </authorList>
    </citation>
    <scope>NUCLEOTIDE SEQUENCE [LARGE SCALE GENOMIC DNA]</scope>
    <source>
        <strain evidence="8">Cfa_2016G</strain>
        <tissue evidence="8">Leaf</tissue>
    </source>
</reference>
<keyword evidence="4" id="KW-0804">Transcription</keyword>
<feature type="region of interest" description="Disordered" evidence="6">
    <location>
        <begin position="149"/>
        <end position="222"/>
    </location>
</feature>
<name>A0A5N6QNM3_9ROSI</name>
<evidence type="ECO:0000256" key="1">
    <source>
        <dbReference type="ARBA" id="ARBA00004123"/>
    </source>
</evidence>
<organism evidence="8 9">
    <name type="scientific">Carpinus fangiana</name>
    <dbReference type="NCBI Taxonomy" id="176857"/>
    <lineage>
        <taxon>Eukaryota</taxon>
        <taxon>Viridiplantae</taxon>
        <taxon>Streptophyta</taxon>
        <taxon>Embryophyta</taxon>
        <taxon>Tracheophyta</taxon>
        <taxon>Spermatophyta</taxon>
        <taxon>Magnoliopsida</taxon>
        <taxon>eudicotyledons</taxon>
        <taxon>Gunneridae</taxon>
        <taxon>Pentapetalae</taxon>
        <taxon>rosids</taxon>
        <taxon>fabids</taxon>
        <taxon>Fagales</taxon>
        <taxon>Betulaceae</taxon>
        <taxon>Carpinus</taxon>
    </lineage>
</organism>
<dbReference type="PANTHER" id="PTHR16223">
    <property type="entry name" value="TRANSCRIPTION FACTOR BHLH83-RELATED"/>
    <property type="match status" value="1"/>
</dbReference>
<accession>A0A5N6QNM3</accession>
<dbReference type="SUPFAM" id="SSF47459">
    <property type="entry name" value="HLH, helix-loop-helix DNA-binding domain"/>
    <property type="match status" value="1"/>
</dbReference>
<dbReference type="Gene3D" id="4.10.280.10">
    <property type="entry name" value="Helix-loop-helix DNA-binding domain"/>
    <property type="match status" value="1"/>
</dbReference>
<comment type="subcellular location">
    <subcellularLocation>
        <location evidence="1">Nucleus</location>
    </subcellularLocation>
</comment>
<feature type="compositionally biased region" description="Polar residues" evidence="6">
    <location>
        <begin position="188"/>
        <end position="201"/>
    </location>
</feature>
<gene>
    <name evidence="8" type="ORF">FH972_004635</name>
</gene>
<evidence type="ECO:0000256" key="2">
    <source>
        <dbReference type="ARBA" id="ARBA00023015"/>
    </source>
</evidence>
<dbReference type="GO" id="GO:0046983">
    <property type="term" value="F:protein dimerization activity"/>
    <property type="evidence" value="ECO:0007669"/>
    <property type="project" value="InterPro"/>
</dbReference>
<keyword evidence="9" id="KW-1185">Reference proteome</keyword>
<dbReference type="GO" id="GO:0000978">
    <property type="term" value="F:RNA polymerase II cis-regulatory region sequence-specific DNA binding"/>
    <property type="evidence" value="ECO:0007669"/>
    <property type="project" value="TreeGrafter"/>
</dbReference>
<dbReference type="SMART" id="SM00353">
    <property type="entry name" value="HLH"/>
    <property type="match status" value="1"/>
</dbReference>
<sequence length="300" mass="33122">MNPMGVISEGDQWGSFSGTYAADEADFMALLLDSASLPSELTHGDHFPSSTFWLGHDSSYHSSDHVANTNFHGFSSQQSYYLSDSHPIFVSNNMDLCMGDEKSTNSFLIEGDHDFLSQEKSDGNIAEESSGDVPAAALPKKDSQLLEMPVSESIQEEKCDNPPENSKIRSRGSGDGWSSCSSEDDCNTSRSSAKGPTSQDVNGKKRASRGSATDPQSLYARKRRERINERLRILQNLIPNGTKVDISTMLEEAVQYVKFLQLQIKLLSSDDLWMYSPIAYNGMEIGLIDLNHRIKESGDD</sequence>
<dbReference type="AlphaFoldDB" id="A0A5N6QNM3"/>
<dbReference type="Pfam" id="PF00010">
    <property type="entry name" value="HLH"/>
    <property type="match status" value="1"/>
</dbReference>
<evidence type="ECO:0000256" key="4">
    <source>
        <dbReference type="ARBA" id="ARBA00023163"/>
    </source>
</evidence>
<dbReference type="FunFam" id="4.10.280.10:FF:000022">
    <property type="entry name" value="Basic helix-loop-helix transcription factor"/>
    <property type="match status" value="1"/>
</dbReference>
<feature type="domain" description="BHLH" evidence="7">
    <location>
        <begin position="211"/>
        <end position="260"/>
    </location>
</feature>
<dbReference type="GO" id="GO:0005634">
    <property type="term" value="C:nucleus"/>
    <property type="evidence" value="ECO:0007669"/>
    <property type="project" value="UniProtKB-SubCell"/>
</dbReference>
<protein>
    <recommendedName>
        <fullName evidence="7">BHLH domain-containing protein</fullName>
    </recommendedName>
</protein>
<dbReference type="PANTHER" id="PTHR16223:SF338">
    <property type="entry name" value="TRANSCRIPTION FACTOR RSL2"/>
    <property type="match status" value="1"/>
</dbReference>
<dbReference type="InterPro" id="IPR011598">
    <property type="entry name" value="bHLH_dom"/>
</dbReference>
<keyword evidence="2" id="KW-0805">Transcription regulation</keyword>
<dbReference type="GO" id="GO:0048766">
    <property type="term" value="P:root hair initiation"/>
    <property type="evidence" value="ECO:0007669"/>
    <property type="project" value="UniProtKB-ARBA"/>
</dbReference>
<evidence type="ECO:0000256" key="3">
    <source>
        <dbReference type="ARBA" id="ARBA00023125"/>
    </source>
</evidence>